<dbReference type="OrthoDB" id="440553at2759"/>
<dbReference type="Gene3D" id="1.20.1720.10">
    <property type="entry name" value="Multidrug resistance protein D"/>
    <property type="match status" value="1"/>
</dbReference>
<dbReference type="PROSITE" id="PS50850">
    <property type="entry name" value="MFS"/>
    <property type="match status" value="1"/>
</dbReference>
<dbReference type="InterPro" id="IPR036259">
    <property type="entry name" value="MFS_trans_sf"/>
</dbReference>
<feature type="transmembrane region" description="Helical" evidence="5">
    <location>
        <begin position="397"/>
        <end position="421"/>
    </location>
</feature>
<feature type="transmembrane region" description="Helical" evidence="5">
    <location>
        <begin position="176"/>
        <end position="194"/>
    </location>
</feature>
<protein>
    <recommendedName>
        <fullName evidence="6">Major facilitator superfamily (MFS) profile domain-containing protein</fullName>
    </recommendedName>
</protein>
<feature type="transmembrane region" description="Helical" evidence="5">
    <location>
        <begin position="116"/>
        <end position="135"/>
    </location>
</feature>
<reference evidence="8" key="1">
    <citation type="journal article" date="2017" name="Genome Biol.">
        <title>Comparative genomics reveals high biological diversity and specific adaptations in the industrially and medically important fungal genus Aspergillus.</title>
        <authorList>
            <person name="de Vries R.P."/>
            <person name="Riley R."/>
            <person name="Wiebenga A."/>
            <person name="Aguilar-Osorio G."/>
            <person name="Amillis S."/>
            <person name="Uchima C.A."/>
            <person name="Anderluh G."/>
            <person name="Asadollahi M."/>
            <person name="Askin M."/>
            <person name="Barry K."/>
            <person name="Battaglia E."/>
            <person name="Bayram O."/>
            <person name="Benocci T."/>
            <person name="Braus-Stromeyer S.A."/>
            <person name="Caldana C."/>
            <person name="Canovas D."/>
            <person name="Cerqueira G.C."/>
            <person name="Chen F."/>
            <person name="Chen W."/>
            <person name="Choi C."/>
            <person name="Clum A."/>
            <person name="Dos Santos R.A."/>
            <person name="Damasio A.R."/>
            <person name="Diallinas G."/>
            <person name="Emri T."/>
            <person name="Fekete E."/>
            <person name="Flipphi M."/>
            <person name="Freyberg S."/>
            <person name="Gallo A."/>
            <person name="Gournas C."/>
            <person name="Habgood R."/>
            <person name="Hainaut M."/>
            <person name="Harispe M.L."/>
            <person name="Henrissat B."/>
            <person name="Hilden K.S."/>
            <person name="Hope R."/>
            <person name="Hossain A."/>
            <person name="Karabika E."/>
            <person name="Karaffa L."/>
            <person name="Karanyi Z."/>
            <person name="Krasevec N."/>
            <person name="Kuo A."/>
            <person name="Kusch H."/>
            <person name="LaButti K."/>
            <person name="Lagendijk E.L."/>
            <person name="Lapidus A."/>
            <person name="Levasseur A."/>
            <person name="Lindquist E."/>
            <person name="Lipzen A."/>
            <person name="Logrieco A.F."/>
            <person name="MacCabe A."/>
            <person name="Maekelae M.R."/>
            <person name="Malavazi I."/>
            <person name="Melin P."/>
            <person name="Meyer V."/>
            <person name="Mielnichuk N."/>
            <person name="Miskei M."/>
            <person name="Molnar A.P."/>
            <person name="Mule G."/>
            <person name="Ngan C.Y."/>
            <person name="Orejas M."/>
            <person name="Orosz E."/>
            <person name="Ouedraogo J.P."/>
            <person name="Overkamp K.M."/>
            <person name="Park H.-S."/>
            <person name="Perrone G."/>
            <person name="Piumi F."/>
            <person name="Punt P.J."/>
            <person name="Ram A.F."/>
            <person name="Ramon A."/>
            <person name="Rauscher S."/>
            <person name="Record E."/>
            <person name="Riano-Pachon D.M."/>
            <person name="Robert V."/>
            <person name="Roehrig J."/>
            <person name="Ruller R."/>
            <person name="Salamov A."/>
            <person name="Salih N.S."/>
            <person name="Samson R.A."/>
            <person name="Sandor E."/>
            <person name="Sanguinetti M."/>
            <person name="Schuetze T."/>
            <person name="Sepcic K."/>
            <person name="Shelest E."/>
            <person name="Sherlock G."/>
            <person name="Sophianopoulou V."/>
            <person name="Squina F.M."/>
            <person name="Sun H."/>
            <person name="Susca A."/>
            <person name="Todd R.B."/>
            <person name="Tsang A."/>
            <person name="Unkles S.E."/>
            <person name="van de Wiele N."/>
            <person name="van Rossen-Uffink D."/>
            <person name="Oliveira J.V."/>
            <person name="Vesth T.C."/>
            <person name="Visser J."/>
            <person name="Yu J.-H."/>
            <person name="Zhou M."/>
            <person name="Andersen M.R."/>
            <person name="Archer D.B."/>
            <person name="Baker S.E."/>
            <person name="Benoit I."/>
            <person name="Brakhage A.A."/>
            <person name="Braus G.H."/>
            <person name="Fischer R."/>
            <person name="Frisvad J.C."/>
            <person name="Goldman G.H."/>
            <person name="Houbraken J."/>
            <person name="Oakley B."/>
            <person name="Pocsi I."/>
            <person name="Scazzocchio C."/>
            <person name="Seiboth B."/>
            <person name="vanKuyk P.A."/>
            <person name="Wortman J."/>
            <person name="Dyer P.S."/>
            <person name="Grigoriev I.V."/>
        </authorList>
    </citation>
    <scope>NUCLEOTIDE SEQUENCE [LARGE SCALE GENOMIC DNA]</scope>
    <source>
        <strain evidence="8">DTO 134E9</strain>
    </source>
</reference>
<dbReference type="GeneID" id="63744570"/>
<keyword evidence="3 5" id="KW-1133">Transmembrane helix</keyword>
<dbReference type="RefSeq" id="XP_040685940.1">
    <property type="nucleotide sequence ID" value="XM_040828722.1"/>
</dbReference>
<evidence type="ECO:0000313" key="8">
    <source>
        <dbReference type="Proteomes" id="UP000184383"/>
    </source>
</evidence>
<evidence type="ECO:0000256" key="4">
    <source>
        <dbReference type="ARBA" id="ARBA00023136"/>
    </source>
</evidence>
<keyword evidence="4 5" id="KW-0472">Membrane</keyword>
<feature type="transmembrane region" description="Helical" evidence="5">
    <location>
        <begin position="226"/>
        <end position="244"/>
    </location>
</feature>
<feature type="transmembrane region" description="Helical" evidence="5">
    <location>
        <begin position="20"/>
        <end position="46"/>
    </location>
</feature>
<evidence type="ECO:0000259" key="6">
    <source>
        <dbReference type="PROSITE" id="PS50850"/>
    </source>
</evidence>
<feature type="transmembrane region" description="Helical" evidence="5">
    <location>
        <begin position="147"/>
        <end position="169"/>
    </location>
</feature>
<dbReference type="GO" id="GO:0022857">
    <property type="term" value="F:transmembrane transporter activity"/>
    <property type="evidence" value="ECO:0007669"/>
    <property type="project" value="InterPro"/>
</dbReference>
<sequence length="530" mass="57380">MEKKTEEVPGQFAHGLPLFLQGFGVGLCLFLPCVSASIISTSLVTITSDLHQFSQNSWVITSYLIGYTSFLMIWSKCGDVLGVKSSFLSALTIFVAFAVGCGSAQTMNELIICRAFQGIGASGVNTLAFFTFIRLVPASKYGNVTTAAATVMSLGWILGPLLGGAICVSGAWRWTFLFNAPAGIIAWLIVYFMIPNNFPHHCDPVEGKEQESFWDAQMTLLRRVDWLGAFLMLVGSLLITAALAEADVRFKWSSGLVISFMTISVIAFIAFMVWEWAISRRAWKVEPMLPWRFLYNRVWMGVLSGFLLVGPSMTILAIELPQRFQTVNASSPLGAGVKLLAYAAAQPVGSLLSSLSSSRLQIPFIYILLVAAILQTVGSFLLSSLPTTVDFWTGQLGYMVIAGLGVGASTTTLAVMIPLTVEKADQQIAIGIALQLRMLGGVLGIAITNSVLNAYTKSHLPRLIPAADLSALHDSAKALDYFPLATQAAVRAVYGAAFNKQMQVVGGFSAAQLVFTLIMWQKQPLHMIKK</sequence>
<dbReference type="Pfam" id="PF07690">
    <property type="entry name" value="MFS_1"/>
    <property type="match status" value="1"/>
</dbReference>
<dbReference type="PANTHER" id="PTHR23501">
    <property type="entry name" value="MAJOR FACILITATOR SUPERFAMILY"/>
    <property type="match status" value="1"/>
</dbReference>
<dbReference type="EMBL" id="KV878215">
    <property type="protein sequence ID" value="OJJ32263.1"/>
    <property type="molecule type" value="Genomic_DNA"/>
</dbReference>
<keyword evidence="2 5" id="KW-0812">Transmembrane</keyword>
<feature type="domain" description="Major facilitator superfamily (MFS) profile" evidence="6">
    <location>
        <begin position="21"/>
        <end position="524"/>
    </location>
</feature>
<evidence type="ECO:0000256" key="1">
    <source>
        <dbReference type="ARBA" id="ARBA00004141"/>
    </source>
</evidence>
<feature type="transmembrane region" description="Helical" evidence="5">
    <location>
        <begin position="256"/>
        <end position="278"/>
    </location>
</feature>
<dbReference type="VEuPathDB" id="FungiDB:ASPWEDRAFT_117308"/>
<dbReference type="PANTHER" id="PTHR23501:SF43">
    <property type="entry name" value="MULTIDRUG TRANSPORTER, PUTATIVE (AFU_ORTHOLOGUE AFUA_6G03040)-RELATED"/>
    <property type="match status" value="1"/>
</dbReference>
<dbReference type="InterPro" id="IPR020846">
    <property type="entry name" value="MFS_dom"/>
</dbReference>
<evidence type="ECO:0000256" key="2">
    <source>
        <dbReference type="ARBA" id="ARBA00022692"/>
    </source>
</evidence>
<comment type="subcellular location">
    <subcellularLocation>
        <location evidence="1">Membrane</location>
        <topology evidence="1">Multi-pass membrane protein</topology>
    </subcellularLocation>
</comment>
<feature type="transmembrane region" description="Helical" evidence="5">
    <location>
        <begin position="87"/>
        <end position="104"/>
    </location>
</feature>
<dbReference type="InterPro" id="IPR011701">
    <property type="entry name" value="MFS"/>
</dbReference>
<evidence type="ECO:0000313" key="7">
    <source>
        <dbReference type="EMBL" id="OJJ32263.1"/>
    </source>
</evidence>
<feature type="transmembrane region" description="Helical" evidence="5">
    <location>
        <begin position="298"/>
        <end position="318"/>
    </location>
</feature>
<keyword evidence="8" id="KW-1185">Reference proteome</keyword>
<dbReference type="SUPFAM" id="SSF103473">
    <property type="entry name" value="MFS general substrate transporter"/>
    <property type="match status" value="2"/>
</dbReference>
<gene>
    <name evidence="7" type="ORF">ASPWEDRAFT_117308</name>
</gene>
<evidence type="ECO:0000256" key="5">
    <source>
        <dbReference type="SAM" id="Phobius"/>
    </source>
</evidence>
<feature type="transmembrane region" description="Helical" evidence="5">
    <location>
        <begin position="364"/>
        <end position="385"/>
    </location>
</feature>
<dbReference type="AlphaFoldDB" id="A0A1L9RBL2"/>
<organism evidence="7 8">
    <name type="scientific">Aspergillus wentii DTO 134E9</name>
    <dbReference type="NCBI Taxonomy" id="1073089"/>
    <lineage>
        <taxon>Eukaryota</taxon>
        <taxon>Fungi</taxon>
        <taxon>Dikarya</taxon>
        <taxon>Ascomycota</taxon>
        <taxon>Pezizomycotina</taxon>
        <taxon>Eurotiomycetes</taxon>
        <taxon>Eurotiomycetidae</taxon>
        <taxon>Eurotiales</taxon>
        <taxon>Aspergillaceae</taxon>
        <taxon>Aspergillus</taxon>
        <taxon>Aspergillus subgen. Cremei</taxon>
    </lineage>
</organism>
<feature type="transmembrane region" description="Helical" evidence="5">
    <location>
        <begin position="428"/>
        <end position="452"/>
    </location>
</feature>
<accession>A0A1L9RBL2</accession>
<name>A0A1L9RBL2_ASPWE</name>
<dbReference type="Proteomes" id="UP000184383">
    <property type="component" value="Unassembled WGS sequence"/>
</dbReference>
<evidence type="ECO:0000256" key="3">
    <source>
        <dbReference type="ARBA" id="ARBA00022989"/>
    </source>
</evidence>
<feature type="transmembrane region" description="Helical" evidence="5">
    <location>
        <begin position="58"/>
        <end position="75"/>
    </location>
</feature>
<feature type="transmembrane region" description="Helical" evidence="5">
    <location>
        <begin position="502"/>
        <end position="520"/>
    </location>
</feature>
<proteinExistence type="predicted"/>
<dbReference type="GO" id="GO:0005886">
    <property type="term" value="C:plasma membrane"/>
    <property type="evidence" value="ECO:0007669"/>
    <property type="project" value="TreeGrafter"/>
</dbReference>